<dbReference type="EMBL" id="FWEV01000179">
    <property type="protein sequence ID" value="SLM31001.1"/>
    <property type="molecule type" value="Genomic_DNA"/>
</dbReference>
<protein>
    <recommendedName>
        <fullName evidence="3">Solute-binding protein family 3/N-terminal domain-containing protein</fullName>
    </recommendedName>
</protein>
<gene>
    <name evidence="1" type="ORF">MTBBW1_260002</name>
</gene>
<dbReference type="AlphaFoldDB" id="A0A1W1HES4"/>
<keyword evidence="2" id="KW-1185">Reference proteome</keyword>
<reference evidence="1 2" key="1">
    <citation type="submission" date="2017-03" db="EMBL/GenBank/DDBJ databases">
        <authorList>
            <person name="Afonso C.L."/>
            <person name="Miller P.J."/>
            <person name="Scott M.A."/>
            <person name="Spackman E."/>
            <person name="Goraichik I."/>
            <person name="Dimitrov K.M."/>
            <person name="Suarez D.L."/>
            <person name="Swayne D.E."/>
        </authorList>
    </citation>
    <scope>NUCLEOTIDE SEQUENCE [LARGE SCALE GENOMIC DNA]</scope>
    <source>
        <strain evidence="1">PRJEB14757</strain>
    </source>
</reference>
<proteinExistence type="predicted"/>
<name>A0A1W1HES4_9BACT</name>
<accession>A0A1W1HES4</accession>
<evidence type="ECO:0000313" key="1">
    <source>
        <dbReference type="EMBL" id="SLM31001.1"/>
    </source>
</evidence>
<dbReference type="SUPFAM" id="SSF53850">
    <property type="entry name" value="Periplasmic binding protein-like II"/>
    <property type="match status" value="1"/>
</dbReference>
<evidence type="ECO:0000313" key="2">
    <source>
        <dbReference type="Proteomes" id="UP000191931"/>
    </source>
</evidence>
<dbReference type="Proteomes" id="UP000191931">
    <property type="component" value="Unassembled WGS sequence"/>
</dbReference>
<evidence type="ECO:0008006" key="3">
    <source>
        <dbReference type="Google" id="ProtNLM"/>
    </source>
</evidence>
<organism evidence="1 2">
    <name type="scientific">Desulfamplus magnetovallimortis</name>
    <dbReference type="NCBI Taxonomy" id="1246637"/>
    <lineage>
        <taxon>Bacteria</taxon>
        <taxon>Pseudomonadati</taxon>
        <taxon>Thermodesulfobacteriota</taxon>
        <taxon>Desulfobacteria</taxon>
        <taxon>Desulfobacterales</taxon>
        <taxon>Desulfobacteraceae</taxon>
        <taxon>Desulfamplus</taxon>
    </lineage>
</organism>
<sequence>MSYHSENLRLTRSSFILNQNEVYYGFSKKTVSPELLSRLQKAFNSAKAEGKFEAVINRYK</sequence>